<evidence type="ECO:0000313" key="2">
    <source>
        <dbReference type="EMBL" id="GAT56840.1"/>
    </source>
</evidence>
<feature type="region of interest" description="Disordered" evidence="1">
    <location>
        <begin position="52"/>
        <end position="92"/>
    </location>
</feature>
<gene>
    <name evidence="2" type="ORF">MCHLO_13440</name>
</gene>
<protein>
    <submittedName>
        <fullName evidence="2">Uncharacterized protein</fullName>
    </submittedName>
</protein>
<accession>A0ABQ0M0G1</accession>
<evidence type="ECO:0000256" key="1">
    <source>
        <dbReference type="SAM" id="MobiDB-lite"/>
    </source>
</evidence>
<feature type="compositionally biased region" description="Low complexity" evidence="1">
    <location>
        <begin position="65"/>
        <end position="87"/>
    </location>
</feature>
<keyword evidence="3" id="KW-1185">Reference proteome</keyword>
<dbReference type="EMBL" id="DF849347">
    <property type="protein sequence ID" value="GAT56840.1"/>
    <property type="molecule type" value="Genomic_DNA"/>
</dbReference>
<proteinExistence type="predicted"/>
<name>A0ABQ0M0G1_MYCCL</name>
<evidence type="ECO:0000313" key="3">
    <source>
        <dbReference type="Proteomes" id="UP000815677"/>
    </source>
</evidence>
<dbReference type="Proteomes" id="UP000815677">
    <property type="component" value="Unassembled WGS sequence"/>
</dbReference>
<sequence>MDMSSSPSPTSGTVGCPDPLEKIFQQVEEQNEQRARQAEAEDKLAEKLARVESAENLRKSRRRGSISISRFGQLSPSDAPSDNASAPTTPALSDIAAKSPFFQAQLKSQNHSQESFASGASTADNHEDVNHVTHIHTIAPKQSISRAAGRLIPRRLSRASRSTVLSPTSGAGAAENVVISVAAATVELPENAEPQATMVHAAQALRNQPSQSSMTSSLAGRGGSWIPPAAHPVVPRARLSSSSRSSALSFYLGFTGSNKSKLRFTNDTPLASVCVQQKEGRE</sequence>
<organism evidence="2 3">
    <name type="scientific">Mycena chlorophos</name>
    <name type="common">Agaric fungus</name>
    <name type="synonym">Agaricus chlorophos</name>
    <dbReference type="NCBI Taxonomy" id="658473"/>
    <lineage>
        <taxon>Eukaryota</taxon>
        <taxon>Fungi</taxon>
        <taxon>Dikarya</taxon>
        <taxon>Basidiomycota</taxon>
        <taxon>Agaricomycotina</taxon>
        <taxon>Agaricomycetes</taxon>
        <taxon>Agaricomycetidae</taxon>
        <taxon>Agaricales</taxon>
        <taxon>Marasmiineae</taxon>
        <taxon>Mycenaceae</taxon>
        <taxon>Mycena</taxon>
    </lineage>
</organism>
<reference evidence="2" key="1">
    <citation type="submission" date="2014-09" db="EMBL/GenBank/DDBJ databases">
        <title>Genome sequence of the luminous mushroom Mycena chlorophos for searching fungal bioluminescence genes.</title>
        <authorList>
            <person name="Tanaka Y."/>
            <person name="Kasuga D."/>
            <person name="Oba Y."/>
            <person name="Hase S."/>
            <person name="Sato K."/>
            <person name="Oba Y."/>
            <person name="Sakakibara Y."/>
        </authorList>
    </citation>
    <scope>NUCLEOTIDE SEQUENCE</scope>
</reference>